<dbReference type="InterPro" id="IPR039563">
    <property type="entry name" value="Peptidase_C39_single_dom"/>
</dbReference>
<dbReference type="EMBL" id="VTER01000006">
    <property type="protein sequence ID" value="TYS47736.1"/>
    <property type="molecule type" value="Genomic_DNA"/>
</dbReference>
<dbReference type="Proteomes" id="UP000322139">
    <property type="component" value="Unassembled WGS sequence"/>
</dbReference>
<accession>A0A5D4RCX5</accession>
<reference evidence="3 4" key="1">
    <citation type="submission" date="2019-08" db="EMBL/GenBank/DDBJ databases">
        <title>Bacillus genomes from the desert of Cuatro Cienegas, Coahuila.</title>
        <authorList>
            <person name="Olmedo-Alvarez G."/>
        </authorList>
    </citation>
    <scope>NUCLEOTIDE SEQUENCE [LARGE SCALE GENOMIC DNA]</scope>
    <source>
        <strain evidence="3 4">CH446_14T</strain>
    </source>
</reference>
<feature type="transmembrane region" description="Helical" evidence="1">
    <location>
        <begin position="12"/>
        <end position="34"/>
    </location>
</feature>
<gene>
    <name evidence="3" type="ORF">FZD51_12410</name>
</gene>
<protein>
    <submittedName>
        <fullName evidence="3">Hydrolase</fullName>
    </submittedName>
</protein>
<keyword evidence="3" id="KW-0378">Hydrolase</keyword>
<dbReference type="Gene3D" id="3.90.70.10">
    <property type="entry name" value="Cysteine proteinases"/>
    <property type="match status" value="1"/>
</dbReference>
<evidence type="ECO:0000259" key="2">
    <source>
        <dbReference type="Pfam" id="PF13529"/>
    </source>
</evidence>
<dbReference type="PANTHER" id="PTHR37806:SF1">
    <property type="entry name" value="PEPTIDASE C39-LIKE DOMAIN-CONTAINING PROTEIN"/>
    <property type="match status" value="1"/>
</dbReference>
<dbReference type="PANTHER" id="PTHR37806">
    <property type="entry name" value="LMO0724 PROTEIN"/>
    <property type="match status" value="1"/>
</dbReference>
<proteinExistence type="predicted"/>
<keyword evidence="1" id="KW-0812">Transmembrane</keyword>
<keyword evidence="1" id="KW-1133">Transmembrane helix</keyword>
<evidence type="ECO:0000313" key="4">
    <source>
        <dbReference type="Proteomes" id="UP000322139"/>
    </source>
</evidence>
<dbReference type="PIRSF" id="PIRSF032442">
    <property type="entry name" value="UCP032442"/>
    <property type="match status" value="1"/>
</dbReference>
<sequence>MYATKENLQMNKAWGIAFAATAGLSITLGGYHWMDAENEQPGKALAAELHSKAKNAPLTKNEIIKEEVMLDVPLFNQMAAPRLYNGCEVTSLAMLMNYKGYKVTKNELANKIDIVPLRYDNGSYGSPNTGFVGDMANGPGLGVYSGPIFKLAQSYAGDKAENLTGRDFEEILKKVSEGSPVWIITTASLTPAASFEKWDTPEGAVEVTFNMHSVVITGFDEDHIYVNDPYGTKDRKAEKEAFVEAWKMMGSHAVTVN</sequence>
<dbReference type="AlphaFoldDB" id="A0A5D4RCX5"/>
<dbReference type="InterPro" id="IPR039564">
    <property type="entry name" value="Peptidase_C39-like"/>
</dbReference>
<dbReference type="CDD" id="cd02549">
    <property type="entry name" value="Peptidase_C39A"/>
    <property type="match status" value="1"/>
</dbReference>
<name>A0A5D4RCX5_9BACI</name>
<evidence type="ECO:0000313" key="3">
    <source>
        <dbReference type="EMBL" id="TYS47736.1"/>
    </source>
</evidence>
<keyword evidence="1" id="KW-0472">Membrane</keyword>
<evidence type="ECO:0000256" key="1">
    <source>
        <dbReference type="SAM" id="Phobius"/>
    </source>
</evidence>
<feature type="domain" description="Peptidase C39-like" evidence="2">
    <location>
        <begin position="70"/>
        <end position="230"/>
    </location>
</feature>
<dbReference type="Pfam" id="PF13529">
    <property type="entry name" value="Peptidase_C39_2"/>
    <property type="match status" value="1"/>
</dbReference>
<organism evidence="3 4">
    <name type="scientific">Bacillus infantis</name>
    <dbReference type="NCBI Taxonomy" id="324767"/>
    <lineage>
        <taxon>Bacteria</taxon>
        <taxon>Bacillati</taxon>
        <taxon>Bacillota</taxon>
        <taxon>Bacilli</taxon>
        <taxon>Bacillales</taxon>
        <taxon>Bacillaceae</taxon>
        <taxon>Bacillus</taxon>
    </lineage>
</organism>
<dbReference type="GO" id="GO:0016787">
    <property type="term" value="F:hydrolase activity"/>
    <property type="evidence" value="ECO:0007669"/>
    <property type="project" value="UniProtKB-KW"/>
</dbReference>
<dbReference type="InterPro" id="IPR016997">
    <property type="entry name" value="UCP032442"/>
</dbReference>
<comment type="caution">
    <text evidence="3">The sequence shown here is derived from an EMBL/GenBank/DDBJ whole genome shotgun (WGS) entry which is preliminary data.</text>
</comment>